<feature type="transmembrane region" description="Helical" evidence="9">
    <location>
        <begin position="179"/>
        <end position="200"/>
    </location>
</feature>
<keyword evidence="3" id="KW-1003">Cell membrane</keyword>
<dbReference type="InterPro" id="IPR003004">
    <property type="entry name" value="GspF/PilC"/>
</dbReference>
<dbReference type="Proteomes" id="UP000227088">
    <property type="component" value="Unassembled WGS sequence"/>
</dbReference>
<feature type="transmembrane region" description="Helical" evidence="9">
    <location>
        <begin position="231"/>
        <end position="250"/>
    </location>
</feature>
<evidence type="ECO:0000256" key="6">
    <source>
        <dbReference type="ARBA" id="ARBA00022989"/>
    </source>
</evidence>
<keyword evidence="5 9" id="KW-0812">Transmembrane</keyword>
<dbReference type="PANTHER" id="PTHR30012:SF7">
    <property type="entry name" value="PROTEIN TRANSPORT PROTEIN HOFC HOMOLOG"/>
    <property type="match status" value="1"/>
</dbReference>
<evidence type="ECO:0000259" key="10">
    <source>
        <dbReference type="Pfam" id="PF00482"/>
    </source>
</evidence>
<sequence>MAKDLKQKKAQKQLQFEWEGTNRKGQKVKGETSGPNLATVKAQLRKQGVQPGKVKKKATSLFSFGGGGKVTPLDITFFTRQMATMMKAGVPLVQSFDIVGEGVDNPALKELIAQVRDDVSAGNDFASALKKHPKHFDELFCNLIESGEQSGALETMLDKVAVYKEKTEALKKKIKKAMMYPAVTLAIASIVTVILLVKVVPTFESMFKSFGSELPAPTQMVVAISEWTQAYWYYMLGIVVGIVVGLKQALARSPAFKDKFEAGLLKAPVMGDLLMKAAIARFARVLSTTFAAGVPLVEALDSVAGAVGNSVYRKAVWNVRDEVSQGQQMHAAMKATGVFPNMVVQMTSIGEESGALDAMLSKAADYYEDEVDNAVDNLTALMEPLVMSFLGVVIGGMIVAMYLPIFEMGKAI</sequence>
<evidence type="ECO:0000313" key="11">
    <source>
        <dbReference type="EMBL" id="OUS33319.1"/>
    </source>
</evidence>
<dbReference type="GO" id="GO:0015628">
    <property type="term" value="P:protein secretion by the type II secretion system"/>
    <property type="evidence" value="ECO:0007669"/>
    <property type="project" value="TreeGrafter"/>
</dbReference>
<evidence type="ECO:0000256" key="2">
    <source>
        <dbReference type="ARBA" id="ARBA00005745"/>
    </source>
</evidence>
<evidence type="ECO:0000256" key="8">
    <source>
        <dbReference type="SAM" id="MobiDB-lite"/>
    </source>
</evidence>
<comment type="subcellular location">
    <subcellularLocation>
        <location evidence="1">Cell inner membrane</location>
        <topology evidence="1">Multi-pass membrane protein</topology>
    </subcellularLocation>
</comment>
<dbReference type="PANTHER" id="PTHR30012">
    <property type="entry name" value="GENERAL SECRETION PATHWAY PROTEIN"/>
    <property type="match status" value="1"/>
</dbReference>
<dbReference type="InterPro" id="IPR042094">
    <property type="entry name" value="T2SS_GspF_sf"/>
</dbReference>
<dbReference type="FunFam" id="1.20.81.30:FF:000001">
    <property type="entry name" value="Type II secretion system protein F"/>
    <property type="match status" value="2"/>
</dbReference>
<protein>
    <submittedName>
        <fullName evidence="11">Type II secretion system protein F</fullName>
    </submittedName>
</protein>
<dbReference type="InterPro" id="IPR018076">
    <property type="entry name" value="T2SS_GspF_dom"/>
</dbReference>
<evidence type="ECO:0000256" key="5">
    <source>
        <dbReference type="ARBA" id="ARBA00022692"/>
    </source>
</evidence>
<comment type="similarity">
    <text evidence="2">Belongs to the GSP F family.</text>
</comment>
<evidence type="ECO:0000256" key="7">
    <source>
        <dbReference type="ARBA" id="ARBA00023136"/>
    </source>
</evidence>
<feature type="domain" description="Type II secretion system protein GspF" evidence="10">
    <location>
        <begin position="282"/>
        <end position="404"/>
    </location>
</feature>
<evidence type="ECO:0000256" key="3">
    <source>
        <dbReference type="ARBA" id="ARBA00022475"/>
    </source>
</evidence>
<keyword evidence="7 9" id="KW-0472">Membrane</keyword>
<evidence type="ECO:0000256" key="1">
    <source>
        <dbReference type="ARBA" id="ARBA00004429"/>
    </source>
</evidence>
<feature type="transmembrane region" description="Helical" evidence="9">
    <location>
        <begin position="385"/>
        <end position="405"/>
    </location>
</feature>
<evidence type="ECO:0000256" key="4">
    <source>
        <dbReference type="ARBA" id="ARBA00022519"/>
    </source>
</evidence>
<keyword evidence="6 9" id="KW-1133">Transmembrane helix</keyword>
<dbReference type="AlphaFoldDB" id="A0A1Y5H7Z2"/>
<dbReference type="GO" id="GO:0005886">
    <property type="term" value="C:plasma membrane"/>
    <property type="evidence" value="ECO:0007669"/>
    <property type="project" value="UniProtKB-SubCell"/>
</dbReference>
<dbReference type="Gene3D" id="1.20.81.30">
    <property type="entry name" value="Type II secretion system (T2SS), domain F"/>
    <property type="match status" value="2"/>
</dbReference>
<dbReference type="Pfam" id="PF00482">
    <property type="entry name" value="T2SSF"/>
    <property type="match status" value="2"/>
</dbReference>
<proteinExistence type="inferred from homology"/>
<reference evidence="12" key="1">
    <citation type="journal article" date="2017" name="Proc. Natl. Acad. Sci. U.S.A.">
        <title>Simulation of Deepwater Horizon oil plume reveals substrate specialization within a complex community of hydrocarbon degraders.</title>
        <authorList>
            <person name="Hu P."/>
            <person name="Dubinsky E.A."/>
            <person name="Probst A.J."/>
            <person name="Wang J."/>
            <person name="Sieber C.M.K."/>
            <person name="Tom L.M."/>
            <person name="Gardinali P."/>
            <person name="Banfield J.F."/>
            <person name="Atlas R.M."/>
            <person name="Andersen G.L."/>
        </authorList>
    </citation>
    <scope>NUCLEOTIDE SEQUENCE [LARGE SCALE GENOMIC DNA]</scope>
</reference>
<name>A0A1Y5H7Z2_OLEAN</name>
<feature type="region of interest" description="Disordered" evidence="8">
    <location>
        <begin position="1"/>
        <end position="36"/>
    </location>
</feature>
<dbReference type="EMBL" id="MABE01000752">
    <property type="protein sequence ID" value="OUS33319.1"/>
    <property type="molecule type" value="Genomic_DNA"/>
</dbReference>
<gene>
    <name evidence="11" type="ORF">A9R00_13120</name>
</gene>
<comment type="caution">
    <text evidence="11">The sequence shown here is derived from an EMBL/GenBank/DDBJ whole genome shotgun (WGS) entry which is preliminary data.</text>
</comment>
<dbReference type="PRINTS" id="PR00812">
    <property type="entry name" value="BCTERIALGSPF"/>
</dbReference>
<evidence type="ECO:0000256" key="9">
    <source>
        <dbReference type="SAM" id="Phobius"/>
    </source>
</evidence>
<evidence type="ECO:0000313" key="12">
    <source>
        <dbReference type="Proteomes" id="UP000227088"/>
    </source>
</evidence>
<feature type="domain" description="Type II secretion system protein GspF" evidence="10">
    <location>
        <begin position="78"/>
        <end position="201"/>
    </location>
</feature>
<organism evidence="11 12">
    <name type="scientific">Oleispira antarctica</name>
    <dbReference type="NCBI Taxonomy" id="188908"/>
    <lineage>
        <taxon>Bacteria</taxon>
        <taxon>Pseudomonadati</taxon>
        <taxon>Pseudomonadota</taxon>
        <taxon>Gammaproteobacteria</taxon>
        <taxon>Oceanospirillales</taxon>
        <taxon>Oceanospirillaceae</taxon>
        <taxon>Oleispira</taxon>
    </lineage>
</organism>
<keyword evidence="4" id="KW-0997">Cell inner membrane</keyword>
<accession>A0A1Y5H7Z2</accession>